<evidence type="ECO:0000313" key="1">
    <source>
        <dbReference type="EMBL" id="GAH77154.1"/>
    </source>
</evidence>
<organism evidence="1">
    <name type="scientific">marine sediment metagenome</name>
    <dbReference type="NCBI Taxonomy" id="412755"/>
    <lineage>
        <taxon>unclassified sequences</taxon>
        <taxon>metagenomes</taxon>
        <taxon>ecological metagenomes</taxon>
    </lineage>
</organism>
<name>X1JFP5_9ZZZZ</name>
<evidence type="ECO:0008006" key="2">
    <source>
        <dbReference type="Google" id="ProtNLM"/>
    </source>
</evidence>
<sequence>NTGVAPRVQMPVGQPATVVRLVGLKGMLFFDGKITANPEGTCRTTVEVEKPGRRWSFADYHPAGACGGLHQVLCLGARTRDLKDLCTLMGLQHHPNIA</sequence>
<protein>
    <recommendedName>
        <fullName evidence="2">L-fucose isomerase C-terminal domain-containing protein</fullName>
    </recommendedName>
</protein>
<feature type="non-terminal residue" evidence="1">
    <location>
        <position position="1"/>
    </location>
</feature>
<accession>X1JFP5</accession>
<reference evidence="1" key="1">
    <citation type="journal article" date="2014" name="Front. Microbiol.">
        <title>High frequency of phylogenetically diverse reductive dehalogenase-homologous genes in deep subseafloor sedimentary metagenomes.</title>
        <authorList>
            <person name="Kawai M."/>
            <person name="Futagami T."/>
            <person name="Toyoda A."/>
            <person name="Takaki Y."/>
            <person name="Nishi S."/>
            <person name="Hori S."/>
            <person name="Arai W."/>
            <person name="Tsubouchi T."/>
            <person name="Morono Y."/>
            <person name="Uchiyama I."/>
            <person name="Ito T."/>
            <person name="Fujiyama A."/>
            <person name="Inagaki F."/>
            <person name="Takami H."/>
        </authorList>
    </citation>
    <scope>NUCLEOTIDE SEQUENCE</scope>
    <source>
        <strain evidence="1">Expedition CK06-06</strain>
    </source>
</reference>
<gene>
    <name evidence="1" type="ORF">S03H2_62374</name>
</gene>
<proteinExistence type="predicted"/>
<dbReference type="AlphaFoldDB" id="X1JFP5"/>
<dbReference type="EMBL" id="BARU01040338">
    <property type="protein sequence ID" value="GAH77154.1"/>
    <property type="molecule type" value="Genomic_DNA"/>
</dbReference>
<comment type="caution">
    <text evidence="1">The sequence shown here is derived from an EMBL/GenBank/DDBJ whole genome shotgun (WGS) entry which is preliminary data.</text>
</comment>